<organism evidence="10 11">
    <name type="scientific">Holothuria leucospilota</name>
    <name type="common">Black long sea cucumber</name>
    <name type="synonym">Mertensiothuria leucospilota</name>
    <dbReference type="NCBI Taxonomy" id="206669"/>
    <lineage>
        <taxon>Eukaryota</taxon>
        <taxon>Metazoa</taxon>
        <taxon>Echinodermata</taxon>
        <taxon>Eleutherozoa</taxon>
        <taxon>Echinozoa</taxon>
        <taxon>Holothuroidea</taxon>
        <taxon>Aspidochirotacea</taxon>
        <taxon>Aspidochirotida</taxon>
        <taxon>Holothuriidae</taxon>
        <taxon>Holothuria</taxon>
    </lineage>
</organism>
<feature type="transmembrane region" description="Helical" evidence="7">
    <location>
        <begin position="650"/>
        <end position="670"/>
    </location>
</feature>
<evidence type="ECO:0000256" key="2">
    <source>
        <dbReference type="ARBA" id="ARBA00022692"/>
    </source>
</evidence>
<keyword evidence="11" id="KW-1185">Reference proteome</keyword>
<feature type="domain" description="G-protein coupled receptors family 2 profile 2" evidence="8">
    <location>
        <begin position="614"/>
        <end position="866"/>
    </location>
</feature>
<evidence type="ECO:0000256" key="6">
    <source>
        <dbReference type="SAM" id="MobiDB-lite"/>
    </source>
</evidence>
<dbReference type="InterPro" id="IPR001212">
    <property type="entry name" value="Somatomedin_B_dom"/>
</dbReference>
<dbReference type="PROSITE" id="PS50958">
    <property type="entry name" value="SMB_2"/>
    <property type="match status" value="1"/>
</dbReference>
<evidence type="ECO:0000259" key="9">
    <source>
        <dbReference type="PROSITE" id="PS50958"/>
    </source>
</evidence>
<evidence type="ECO:0000256" key="4">
    <source>
        <dbReference type="ARBA" id="ARBA00023136"/>
    </source>
</evidence>
<reference evidence="10" key="1">
    <citation type="submission" date="2021-10" db="EMBL/GenBank/DDBJ databases">
        <title>Tropical sea cucumber genome reveals ecological adaptation and Cuvierian tubules defense mechanism.</title>
        <authorList>
            <person name="Chen T."/>
        </authorList>
    </citation>
    <scope>NUCLEOTIDE SEQUENCE</scope>
    <source>
        <strain evidence="10">Nanhai2018</strain>
        <tissue evidence="10">Muscle</tissue>
    </source>
</reference>
<dbReference type="EMBL" id="JAIZAY010000012">
    <property type="protein sequence ID" value="KAJ8032300.1"/>
    <property type="molecule type" value="Genomic_DNA"/>
</dbReference>
<name>A0A9Q1BTD2_HOLLE</name>
<gene>
    <name evidence="10" type="ORF">HOLleu_25789</name>
</gene>
<dbReference type="InterPro" id="IPR000832">
    <property type="entry name" value="GPCR_2_secretin-like"/>
</dbReference>
<evidence type="ECO:0000313" key="11">
    <source>
        <dbReference type="Proteomes" id="UP001152320"/>
    </source>
</evidence>
<dbReference type="InterPro" id="IPR053231">
    <property type="entry name" value="GPCR_LN-TM7"/>
</dbReference>
<dbReference type="PROSITE" id="PS00524">
    <property type="entry name" value="SMB_1"/>
    <property type="match status" value="1"/>
</dbReference>
<dbReference type="Pfam" id="PF01033">
    <property type="entry name" value="Somatomedin_B"/>
    <property type="match status" value="1"/>
</dbReference>
<evidence type="ECO:0000259" key="8">
    <source>
        <dbReference type="PROSITE" id="PS50261"/>
    </source>
</evidence>
<dbReference type="PANTHER" id="PTHR45902:SF1">
    <property type="entry name" value="LATROPHILIN RECEPTOR-LIKE PROTEIN A"/>
    <property type="match status" value="1"/>
</dbReference>
<dbReference type="InterPro" id="IPR017981">
    <property type="entry name" value="GPCR_2-like_7TM"/>
</dbReference>
<feature type="transmembrane region" description="Helical" evidence="7">
    <location>
        <begin position="676"/>
        <end position="701"/>
    </location>
</feature>
<dbReference type="Gene3D" id="4.10.410.20">
    <property type="match status" value="1"/>
</dbReference>
<sequence>MGYKYACRVRPCTSLDRDEWNESGCSKESNTSIRLNINCSGTEENVSQCLKLTNVATFLINEGASADGVMVTCAVFNNGNCLSEISYNDEKVALCGSDHSCRNRCWSWSGTVDCKCDLACKEFVDCCYDFDIHCGSKMMEKSNDTLAFPDTVSGADYSCFGTEYFYSMSYMVTKCVGSRESVTDVTFELCENMPTSDDILSHLPVFDSNGVVYKNVFCAECSGVRYSDVTAWYLKVSKALAERVPSNETNGTSLLALGSLLFTHRRSVIQPPDPGEIGHPRWCTTYKEPTCKDPPDASSSLFAPLSEQFEYAWSTVDYYNPLAYICDIQKLTFTWDVCTTSPYVCRDFFSKYDRCFQLSGNRGGEPPHLTLLFDFSNTDSLAMEVAGELCTKAGEIFDVFLGRCRFLACPVSYKIHNNICEDHQTTAVRACIMDIPKGQWLDDSVHLSKSTEDMYSAFLSARGILSALLMKLAMQKKLLQDTVTFRHNVICNVTLFIVGIKSVEEPECYEPNPLLQPFNISVTGVPFFVYQFQSAHTGIYQETFVAENCWKRYSGDLQCDPTNLKPIDFEIIDDSTVLDKDSGVLFTIDAIKVNMDGTIEVCLDDFSLILNKIVSVLRTLCFIISFCLLFSSFVINIAFSNLRTLIRICVLNIIFSLLVINIVIYINGYLPPFVCMIASVISHFAWMYMFTWATNVFSIVVQSWHNRKRLFHMQDKKSKYLAIYCVTSWGFSGVVTIVSVVIFYLNNIDDLTSRYGVLQFCWISVGNVTKFALWIPVGFLLLLDAIFFIVVKFDSFKRHKPNNHRATGRVSPPDYRASVILFVSVHGIALLGFLHFLLRHALLELVFLLAFCMQSIFIFGAFVPIKKLVNMLQLYVRNYFLRCLEDSLENRARTSHDKVRAKSNTYREDQPQMMKRLDNTGN</sequence>
<accession>A0A9Q1BTD2</accession>
<keyword evidence="5" id="KW-1015">Disulfide bond</keyword>
<dbReference type="Pfam" id="PF00002">
    <property type="entry name" value="7tm_2"/>
    <property type="match status" value="1"/>
</dbReference>
<dbReference type="Gene3D" id="1.20.1070.10">
    <property type="entry name" value="Rhodopsin 7-helix transmembrane proteins"/>
    <property type="match status" value="1"/>
</dbReference>
<feature type="transmembrane region" description="Helical" evidence="7">
    <location>
        <begin position="819"/>
        <end position="839"/>
    </location>
</feature>
<feature type="domain" description="SMB" evidence="9">
    <location>
        <begin position="97"/>
        <end position="142"/>
    </location>
</feature>
<dbReference type="InterPro" id="IPR036024">
    <property type="entry name" value="Somatomedin_B-like_dom_sf"/>
</dbReference>
<feature type="transmembrane region" description="Helical" evidence="7">
    <location>
        <begin position="721"/>
        <end position="745"/>
    </location>
</feature>
<proteinExistence type="predicted"/>
<feature type="transmembrane region" description="Helical" evidence="7">
    <location>
        <begin position="771"/>
        <end position="791"/>
    </location>
</feature>
<dbReference type="GO" id="GO:0004930">
    <property type="term" value="F:G protein-coupled receptor activity"/>
    <property type="evidence" value="ECO:0007669"/>
    <property type="project" value="InterPro"/>
</dbReference>
<dbReference type="OrthoDB" id="6134459at2759"/>
<evidence type="ECO:0000256" key="7">
    <source>
        <dbReference type="SAM" id="Phobius"/>
    </source>
</evidence>
<dbReference type="GO" id="GO:0007166">
    <property type="term" value="P:cell surface receptor signaling pathway"/>
    <property type="evidence" value="ECO:0007669"/>
    <property type="project" value="InterPro"/>
</dbReference>
<comment type="caution">
    <text evidence="10">The sequence shown here is derived from an EMBL/GenBank/DDBJ whole genome shotgun (WGS) entry which is preliminary data.</text>
</comment>
<keyword evidence="10" id="KW-0675">Receptor</keyword>
<keyword evidence="2 7" id="KW-0812">Transmembrane</keyword>
<dbReference type="Proteomes" id="UP001152320">
    <property type="component" value="Chromosome 12"/>
</dbReference>
<dbReference type="SUPFAM" id="SSF90188">
    <property type="entry name" value="Somatomedin B domain"/>
    <property type="match status" value="1"/>
</dbReference>
<evidence type="ECO:0000256" key="1">
    <source>
        <dbReference type="ARBA" id="ARBA00004141"/>
    </source>
</evidence>
<dbReference type="AlphaFoldDB" id="A0A9Q1BTD2"/>
<evidence type="ECO:0000256" key="3">
    <source>
        <dbReference type="ARBA" id="ARBA00022989"/>
    </source>
</evidence>
<dbReference type="GO" id="GO:0016020">
    <property type="term" value="C:membrane"/>
    <property type="evidence" value="ECO:0007669"/>
    <property type="project" value="UniProtKB-SubCell"/>
</dbReference>
<feature type="transmembrane region" description="Helical" evidence="7">
    <location>
        <begin position="616"/>
        <end position="638"/>
    </location>
</feature>
<feature type="region of interest" description="Disordered" evidence="6">
    <location>
        <begin position="895"/>
        <end position="922"/>
    </location>
</feature>
<keyword evidence="3 7" id="KW-1133">Transmembrane helix</keyword>
<evidence type="ECO:0000256" key="5">
    <source>
        <dbReference type="ARBA" id="ARBA00023157"/>
    </source>
</evidence>
<protein>
    <submittedName>
        <fullName evidence="10">Cadherin EGF LAG seven-pass G-type receptor 1</fullName>
    </submittedName>
</protein>
<dbReference type="PANTHER" id="PTHR45902">
    <property type="entry name" value="LATROPHILIN RECEPTOR-LIKE PROTEIN A"/>
    <property type="match status" value="1"/>
</dbReference>
<evidence type="ECO:0000313" key="10">
    <source>
        <dbReference type="EMBL" id="KAJ8032300.1"/>
    </source>
</evidence>
<comment type="subcellular location">
    <subcellularLocation>
        <location evidence="1">Membrane</location>
        <topology evidence="1">Multi-pass membrane protein</topology>
    </subcellularLocation>
</comment>
<keyword evidence="4 7" id="KW-0472">Membrane</keyword>
<feature type="transmembrane region" description="Helical" evidence="7">
    <location>
        <begin position="845"/>
        <end position="865"/>
    </location>
</feature>
<dbReference type="PROSITE" id="PS50261">
    <property type="entry name" value="G_PROTEIN_RECEP_F2_4"/>
    <property type="match status" value="1"/>
</dbReference>